<feature type="region of interest" description="Disordered" evidence="1">
    <location>
        <begin position="31"/>
        <end position="61"/>
    </location>
</feature>
<feature type="region of interest" description="Disordered" evidence="1">
    <location>
        <begin position="75"/>
        <end position="96"/>
    </location>
</feature>
<evidence type="ECO:0000256" key="1">
    <source>
        <dbReference type="SAM" id="MobiDB-lite"/>
    </source>
</evidence>
<reference evidence="2 3" key="1">
    <citation type="submission" date="2024-01" db="EMBL/GenBank/DDBJ databases">
        <title>A draft genome for the cacao thread blight pathogen Marasmiellus scandens.</title>
        <authorList>
            <person name="Baruah I.K."/>
            <person name="Leung J."/>
            <person name="Bukari Y."/>
            <person name="Amoako-Attah I."/>
            <person name="Meinhardt L.W."/>
            <person name="Bailey B.A."/>
            <person name="Cohen S.P."/>
        </authorList>
    </citation>
    <scope>NUCLEOTIDE SEQUENCE [LARGE SCALE GENOMIC DNA]</scope>
    <source>
        <strain evidence="2 3">GH-19</strain>
    </source>
</reference>
<sequence length="197" mass="21638">MLALAGYRVFLDVMTTVARRQLLDLGGTVDSEETEQTMGDGLGQQWGRMPRSRGVGVGKRRWPVRTERELESTIGPNKALAPSPNTDHIVPSSFSPTPTRVTALDTSILSSLCVFNSNQSRSTRRPYRARRPPHPPPLFFFPTSSDAYSALHSRIILSLLACSVNVLNLLLAHISIPYPHLTFAHSGCPNLFPSSSV</sequence>
<evidence type="ECO:0000313" key="2">
    <source>
        <dbReference type="EMBL" id="KAK7470264.1"/>
    </source>
</evidence>
<protein>
    <submittedName>
        <fullName evidence="2">Uncharacterized protein</fullName>
    </submittedName>
</protein>
<dbReference type="Proteomes" id="UP001498398">
    <property type="component" value="Unassembled WGS sequence"/>
</dbReference>
<evidence type="ECO:0000313" key="3">
    <source>
        <dbReference type="Proteomes" id="UP001498398"/>
    </source>
</evidence>
<proteinExistence type="predicted"/>
<organism evidence="2 3">
    <name type="scientific">Marasmiellus scandens</name>
    <dbReference type="NCBI Taxonomy" id="2682957"/>
    <lineage>
        <taxon>Eukaryota</taxon>
        <taxon>Fungi</taxon>
        <taxon>Dikarya</taxon>
        <taxon>Basidiomycota</taxon>
        <taxon>Agaricomycotina</taxon>
        <taxon>Agaricomycetes</taxon>
        <taxon>Agaricomycetidae</taxon>
        <taxon>Agaricales</taxon>
        <taxon>Marasmiineae</taxon>
        <taxon>Omphalotaceae</taxon>
        <taxon>Marasmiellus</taxon>
    </lineage>
</organism>
<keyword evidence="3" id="KW-1185">Reference proteome</keyword>
<accession>A0ABR1K077</accession>
<gene>
    <name evidence="2" type="ORF">VKT23_001697</name>
</gene>
<dbReference type="EMBL" id="JBANRG010000002">
    <property type="protein sequence ID" value="KAK7470264.1"/>
    <property type="molecule type" value="Genomic_DNA"/>
</dbReference>
<name>A0ABR1K077_9AGAR</name>
<comment type="caution">
    <text evidence="2">The sequence shown here is derived from an EMBL/GenBank/DDBJ whole genome shotgun (WGS) entry which is preliminary data.</text>
</comment>